<keyword evidence="7" id="KW-1185">Reference proteome</keyword>
<dbReference type="Pfam" id="PF13380">
    <property type="entry name" value="CoA_binding_2"/>
    <property type="match status" value="1"/>
</dbReference>
<dbReference type="GO" id="GO:0016747">
    <property type="term" value="F:acyltransferase activity, transferring groups other than amino-acyl groups"/>
    <property type="evidence" value="ECO:0007669"/>
    <property type="project" value="InterPro"/>
</dbReference>
<dbReference type="PROSITE" id="PS51186">
    <property type="entry name" value="GNAT"/>
    <property type="match status" value="1"/>
</dbReference>
<dbReference type="PANTHER" id="PTHR43334:SF1">
    <property type="entry name" value="3-HYDROXYPROPIONATE--COA LIGASE [ADP-FORMING]"/>
    <property type="match status" value="1"/>
</dbReference>
<dbReference type="Proteomes" id="UP000094256">
    <property type="component" value="Chromosome"/>
</dbReference>
<evidence type="ECO:0000256" key="1">
    <source>
        <dbReference type="ARBA" id="ARBA00022532"/>
    </source>
</evidence>
<dbReference type="Gene3D" id="3.40.630.30">
    <property type="match status" value="1"/>
</dbReference>
<dbReference type="KEGG" id="span:AWL63_03360"/>
<dbReference type="OrthoDB" id="9807426at2"/>
<sequence>MTIRNLSPLLRPTSVALIGASARAGAIGAVVLETMRSAGFAGTIYAVNPHPVTQDGAVWVPSIAALGSAPDLAIIMTPAPTVPDIIAELGRIGTRCAVVISAGITEANGLRQKMLDAAKPHGLRIVGPNCLGIVAPHARLNATFARSPATPGRLAFISQSGALVTAMLGWAQTRDIGFSGIVSAGDMADVDLGDLIDLFAVDPHTDAILMYVEGVTDAAKFMAAARAAARIKPVIAIKAGRSPEAAKATLSHTGALAGSYEVYRAAFDRAGIVTVETLSELFDAAEILTAGPAGAGERLGIVTNGGGAGILAVDALPDAGASLATLSSETIATLDGALPEGWSRSNPVDVIGDAGPERYRVAVKALLADPAVDALLIMNCPTAQNDAAAIAAVIADEVAGARAKAIDKPVLVSWLGDMNTKPVRDAMNRARIPAYATPDDAVRGFGYLLAAARARHALTDAPAATRETTVDIAAARHVIAEVRGAKRTVLNEVEAKALLDAFGIPTVPTRLARSVGEVGEMCGFLTPPFAVKVVSPELSHKSDVGGVALDLHDRKAAEAAAAAMETRITREHPEAWIEGYSVQEMVVRPHAHELIAGIATDPTFGPLVMVGAGGTGVQIIDDTALDLVPIDHAQAHALIGRTRISKLLAGYRNVPAADTDAVAGVLDALSALCVALPDVIELDINPLIVDQHGVIALDARVRITASADTQPHLAIAPTPLHWAAELETRSGLHIFVRPVRADDEALLAEFFEHVTPEDLRFRFLSSVDHVGHDRLAMMTRVDYRRTISFLAFDQTRTSVIATAMLATDPDRTHAEVALVTRADMKGRGVSWSLFAHVLRYARAERIGTVEAIECADHEAAIRMEREMGFVAEADADDPSMRIVRRLFSMEEAV</sequence>
<dbReference type="InterPro" id="IPR000182">
    <property type="entry name" value="GNAT_dom"/>
</dbReference>
<dbReference type="SMART" id="SM00881">
    <property type="entry name" value="CoA_binding"/>
    <property type="match status" value="1"/>
</dbReference>
<dbReference type="RefSeq" id="WP_069203737.1">
    <property type="nucleotide sequence ID" value="NZ_CP014168.1"/>
</dbReference>
<dbReference type="Pfam" id="PF13549">
    <property type="entry name" value="ATP-grasp_5"/>
    <property type="match status" value="1"/>
</dbReference>
<keyword evidence="3" id="KW-0547">Nucleotide-binding</keyword>
<dbReference type="Pfam" id="PF19045">
    <property type="entry name" value="Ligase_CoA_2"/>
    <property type="match status" value="1"/>
</dbReference>
<dbReference type="Pfam" id="PF00583">
    <property type="entry name" value="Acetyltransf_1"/>
    <property type="match status" value="1"/>
</dbReference>
<proteinExistence type="predicted"/>
<dbReference type="InterPro" id="IPR016102">
    <property type="entry name" value="Succinyl-CoA_synth-like"/>
</dbReference>
<protein>
    <submittedName>
        <fullName evidence="6">CoA-binding protein</fullName>
    </submittedName>
</protein>
<evidence type="ECO:0000256" key="2">
    <source>
        <dbReference type="ARBA" id="ARBA00022598"/>
    </source>
</evidence>
<dbReference type="Gene3D" id="3.30.470.20">
    <property type="entry name" value="ATP-grasp fold, B domain"/>
    <property type="match status" value="1"/>
</dbReference>
<dbReference type="GO" id="GO:0005524">
    <property type="term" value="F:ATP binding"/>
    <property type="evidence" value="ECO:0007669"/>
    <property type="project" value="UniProtKB-KW"/>
</dbReference>
<dbReference type="GO" id="GO:0043758">
    <property type="term" value="F:acetate-CoA ligase (ADP-forming) activity"/>
    <property type="evidence" value="ECO:0007669"/>
    <property type="project" value="InterPro"/>
</dbReference>
<evidence type="ECO:0000256" key="4">
    <source>
        <dbReference type="ARBA" id="ARBA00022840"/>
    </source>
</evidence>
<dbReference type="GO" id="GO:0006099">
    <property type="term" value="P:tricarboxylic acid cycle"/>
    <property type="evidence" value="ECO:0007669"/>
    <property type="project" value="UniProtKB-KW"/>
</dbReference>
<dbReference type="EMBL" id="CP014168">
    <property type="protein sequence ID" value="AOH83155.1"/>
    <property type="molecule type" value="Genomic_DNA"/>
</dbReference>
<dbReference type="Pfam" id="PF13607">
    <property type="entry name" value="Succ_CoA_lig"/>
    <property type="match status" value="1"/>
</dbReference>
<dbReference type="InterPro" id="IPR016181">
    <property type="entry name" value="Acyl_CoA_acyltransferase"/>
</dbReference>
<feature type="domain" description="N-acetyltransferase" evidence="5">
    <location>
        <begin position="734"/>
        <end position="893"/>
    </location>
</feature>
<evidence type="ECO:0000313" key="7">
    <source>
        <dbReference type="Proteomes" id="UP000094256"/>
    </source>
</evidence>
<keyword evidence="1" id="KW-0816">Tricarboxylic acid cycle</keyword>
<dbReference type="InterPro" id="IPR036291">
    <property type="entry name" value="NAD(P)-bd_dom_sf"/>
</dbReference>
<dbReference type="Gene3D" id="3.30.1490.20">
    <property type="entry name" value="ATP-grasp fold, A domain"/>
    <property type="match status" value="1"/>
</dbReference>
<evidence type="ECO:0000313" key="6">
    <source>
        <dbReference type="EMBL" id="AOH83155.1"/>
    </source>
</evidence>
<dbReference type="InterPro" id="IPR043938">
    <property type="entry name" value="Ligase_CoA_dom"/>
</dbReference>
<dbReference type="SUPFAM" id="SSF56059">
    <property type="entry name" value="Glutathione synthetase ATP-binding domain-like"/>
    <property type="match status" value="1"/>
</dbReference>
<dbReference type="SUPFAM" id="SSF52210">
    <property type="entry name" value="Succinyl-CoA synthetase domains"/>
    <property type="match status" value="2"/>
</dbReference>
<gene>
    <name evidence="6" type="ORF">AWL63_03360</name>
</gene>
<dbReference type="SUPFAM" id="SSF55729">
    <property type="entry name" value="Acyl-CoA N-acyltransferases (Nat)"/>
    <property type="match status" value="1"/>
</dbReference>
<reference evidence="6 7" key="1">
    <citation type="submission" date="2016-01" db="EMBL/GenBank/DDBJ databases">
        <title>Complete genome and mega plasmid sequence of Sphingomonas panacis DCY99 elicits systemic resistance in rice to Xanthomonas oryzae.</title>
        <authorList>
            <person name="Kim Y.J."/>
            <person name="Yang D.C."/>
            <person name="Sing P."/>
        </authorList>
    </citation>
    <scope>NUCLEOTIDE SEQUENCE [LARGE SCALE GENOMIC DNA]</scope>
    <source>
        <strain evidence="6 7">DCY99</strain>
    </source>
</reference>
<evidence type="ECO:0000256" key="3">
    <source>
        <dbReference type="ARBA" id="ARBA00022741"/>
    </source>
</evidence>
<dbReference type="SUPFAM" id="SSF51735">
    <property type="entry name" value="NAD(P)-binding Rossmann-fold domains"/>
    <property type="match status" value="1"/>
</dbReference>
<keyword evidence="2" id="KW-0436">Ligase</keyword>
<dbReference type="AlphaFoldDB" id="A0A1B3Z6V8"/>
<organism evidence="6 7">
    <name type="scientific">Sphingomonas panacis</name>
    <dbReference type="NCBI Taxonomy" id="1560345"/>
    <lineage>
        <taxon>Bacteria</taxon>
        <taxon>Pseudomonadati</taxon>
        <taxon>Pseudomonadota</taxon>
        <taxon>Alphaproteobacteria</taxon>
        <taxon>Sphingomonadales</taxon>
        <taxon>Sphingomonadaceae</taxon>
        <taxon>Sphingomonas</taxon>
    </lineage>
</organism>
<dbReference type="Gene3D" id="3.40.50.261">
    <property type="entry name" value="Succinyl-CoA synthetase domains"/>
    <property type="match status" value="2"/>
</dbReference>
<dbReference type="PANTHER" id="PTHR43334">
    <property type="entry name" value="ACETATE--COA LIGASE [ADP-FORMING]"/>
    <property type="match status" value="1"/>
</dbReference>
<dbReference type="InterPro" id="IPR051538">
    <property type="entry name" value="Acyl-CoA_Synth/Transferase"/>
</dbReference>
<dbReference type="InterPro" id="IPR013815">
    <property type="entry name" value="ATP_grasp_subdomain_1"/>
</dbReference>
<name>A0A1B3Z6V8_9SPHN</name>
<keyword evidence="4" id="KW-0067">ATP-binding</keyword>
<accession>A0A1B3Z6V8</accession>
<dbReference type="InterPro" id="IPR032875">
    <property type="entry name" value="Succ_CoA_lig_flav_dom"/>
</dbReference>
<dbReference type="Gene3D" id="3.40.50.720">
    <property type="entry name" value="NAD(P)-binding Rossmann-like Domain"/>
    <property type="match status" value="1"/>
</dbReference>
<dbReference type="InterPro" id="IPR003781">
    <property type="entry name" value="CoA-bd"/>
</dbReference>
<evidence type="ECO:0000259" key="5">
    <source>
        <dbReference type="PROSITE" id="PS51186"/>
    </source>
</evidence>
<dbReference type="STRING" id="1560345.AWL63_03360"/>